<keyword evidence="1" id="KW-0328">Glycosyltransferase</keyword>
<evidence type="ECO:0000256" key="2">
    <source>
        <dbReference type="ARBA" id="ARBA00022679"/>
    </source>
</evidence>
<dbReference type="EMBL" id="JADDIV010000001">
    <property type="protein sequence ID" value="MBE7366263.1"/>
    <property type="molecule type" value="Genomic_DNA"/>
</dbReference>
<proteinExistence type="predicted"/>
<dbReference type="RefSeq" id="WP_193674890.1">
    <property type="nucleotide sequence ID" value="NZ_JADDIV010000001.1"/>
</dbReference>
<gene>
    <name evidence="5" type="ORF">IM787_01660</name>
</gene>
<dbReference type="InterPro" id="IPR001296">
    <property type="entry name" value="Glyco_trans_1"/>
</dbReference>
<keyword evidence="2" id="KW-0808">Transferase</keyword>
<evidence type="ECO:0000313" key="5">
    <source>
        <dbReference type="EMBL" id="MBE7366263.1"/>
    </source>
</evidence>
<dbReference type="Pfam" id="PF00534">
    <property type="entry name" value="Glycos_transf_1"/>
    <property type="match status" value="1"/>
</dbReference>
<dbReference type="InterPro" id="IPR028098">
    <property type="entry name" value="Glyco_trans_4-like_N"/>
</dbReference>
<dbReference type="SUPFAM" id="SSF53756">
    <property type="entry name" value="UDP-Glycosyltransferase/glycogen phosphorylase"/>
    <property type="match status" value="1"/>
</dbReference>
<dbReference type="PANTHER" id="PTHR12526:SF629">
    <property type="entry name" value="TEICHURONIC ACID BIOSYNTHESIS GLYCOSYLTRANSFERASE TUAH-RELATED"/>
    <property type="match status" value="1"/>
</dbReference>
<evidence type="ECO:0000259" key="3">
    <source>
        <dbReference type="Pfam" id="PF00534"/>
    </source>
</evidence>
<evidence type="ECO:0000256" key="1">
    <source>
        <dbReference type="ARBA" id="ARBA00022676"/>
    </source>
</evidence>
<dbReference type="PANTHER" id="PTHR12526">
    <property type="entry name" value="GLYCOSYLTRANSFERASE"/>
    <property type="match status" value="1"/>
</dbReference>
<organism evidence="5 6">
    <name type="scientific">Ramlibacter pallidus</name>
    <dbReference type="NCBI Taxonomy" id="2780087"/>
    <lineage>
        <taxon>Bacteria</taxon>
        <taxon>Pseudomonadati</taxon>
        <taxon>Pseudomonadota</taxon>
        <taxon>Betaproteobacteria</taxon>
        <taxon>Burkholderiales</taxon>
        <taxon>Comamonadaceae</taxon>
        <taxon>Ramlibacter</taxon>
    </lineage>
</organism>
<feature type="domain" description="Glycosyl transferase family 1" evidence="3">
    <location>
        <begin position="185"/>
        <end position="343"/>
    </location>
</feature>
<feature type="domain" description="Glycosyltransferase subfamily 4-like N-terminal" evidence="4">
    <location>
        <begin position="18"/>
        <end position="165"/>
    </location>
</feature>
<evidence type="ECO:0000259" key="4">
    <source>
        <dbReference type="Pfam" id="PF13579"/>
    </source>
</evidence>
<comment type="caution">
    <text evidence="5">The sequence shown here is derived from an EMBL/GenBank/DDBJ whole genome shotgun (WGS) entry which is preliminary data.</text>
</comment>
<dbReference type="Pfam" id="PF13579">
    <property type="entry name" value="Glyco_trans_4_4"/>
    <property type="match status" value="1"/>
</dbReference>
<dbReference type="Gene3D" id="3.40.50.2000">
    <property type="entry name" value="Glycogen Phosphorylase B"/>
    <property type="match status" value="2"/>
</dbReference>
<name>A0ABR9RYE8_9BURK</name>
<keyword evidence="6" id="KW-1185">Reference proteome</keyword>
<reference evidence="5 6" key="1">
    <citation type="submission" date="2020-10" db="EMBL/GenBank/DDBJ databases">
        <title>Ramlibacter sp. HM2 16S ribosomal RNA gene Genome sequencing and assembly.</title>
        <authorList>
            <person name="Kang M."/>
        </authorList>
    </citation>
    <scope>NUCLEOTIDE SEQUENCE [LARGE SCALE GENOMIC DNA]</scope>
    <source>
        <strain evidence="5 6">HM2</strain>
    </source>
</reference>
<sequence>MARICHFSSAHRAGDIRIVRKEARAAAAAGHEVSVVIQGDMPADCAAVRHVPLSPPPGGRLGRFTLLGWRTWRAALHQGADIYHFHDPDLLPYALLMRAAGRRVIYDAHEDVPRDILSKEWIPVRARRVIARVFEVFEDFAAKRMSAVVTATPFIGERFRRLNPQTTTVNNYPMMDELAPPPEGPDGERRGFCYVGGISAIRSAREMVEACALAGQPLVVAGPMETQALAASLQALPGWKHVDYRGQLSRADVAAVLARSIAGLVLFHPEPNHVNSQPNKLFEYMSAGLPVIASDFPMWKDIVERYDCGVCVDPCDPRAIAAAMSALAADPERARRMGANGRRAVLEKFNWEREQHVLLDVYQRCRS</sequence>
<protein>
    <submittedName>
        <fullName evidence="5">Glycosyltransferase</fullName>
    </submittedName>
</protein>
<evidence type="ECO:0000313" key="6">
    <source>
        <dbReference type="Proteomes" id="UP000806285"/>
    </source>
</evidence>
<dbReference type="Proteomes" id="UP000806285">
    <property type="component" value="Unassembled WGS sequence"/>
</dbReference>
<accession>A0ABR9RYE8</accession>